<evidence type="ECO:0000256" key="1">
    <source>
        <dbReference type="SAM" id="MobiDB-lite"/>
    </source>
</evidence>
<accession>A0A080ZZ34</accession>
<reference evidence="2 3" key="1">
    <citation type="submission" date="2013-11" db="EMBL/GenBank/DDBJ databases">
        <title>The Genome Sequence of Phytophthora parasitica P1976.</title>
        <authorList>
            <consortium name="The Broad Institute Genomics Platform"/>
            <person name="Russ C."/>
            <person name="Tyler B."/>
            <person name="Panabieres F."/>
            <person name="Shan W."/>
            <person name="Tripathy S."/>
            <person name="Grunwald N."/>
            <person name="Machado M."/>
            <person name="Johnson C.S."/>
            <person name="Walker B."/>
            <person name="Young S."/>
            <person name="Zeng Q."/>
            <person name="Gargeya S."/>
            <person name="Fitzgerald M."/>
            <person name="Haas B."/>
            <person name="Abouelleil A."/>
            <person name="Allen A.W."/>
            <person name="Alvarado L."/>
            <person name="Arachchi H.M."/>
            <person name="Berlin A.M."/>
            <person name="Chapman S.B."/>
            <person name="Gainer-Dewar J."/>
            <person name="Goldberg J."/>
            <person name="Griggs A."/>
            <person name="Gujja S."/>
            <person name="Hansen M."/>
            <person name="Howarth C."/>
            <person name="Imamovic A."/>
            <person name="Ireland A."/>
            <person name="Larimer J."/>
            <person name="McCowan C."/>
            <person name="Murphy C."/>
            <person name="Pearson M."/>
            <person name="Poon T.W."/>
            <person name="Priest M."/>
            <person name="Roberts A."/>
            <person name="Saif S."/>
            <person name="Shea T."/>
            <person name="Sisk P."/>
            <person name="Sykes S."/>
            <person name="Wortman J."/>
            <person name="Nusbaum C."/>
            <person name="Birren B."/>
        </authorList>
    </citation>
    <scope>NUCLEOTIDE SEQUENCE [LARGE SCALE GENOMIC DNA]</scope>
    <source>
        <strain evidence="2 3">P1976</strain>
    </source>
</reference>
<dbReference type="EMBL" id="ANJA01002134">
    <property type="protein sequence ID" value="ETO71895.1"/>
    <property type="molecule type" value="Genomic_DNA"/>
</dbReference>
<dbReference type="Proteomes" id="UP000028582">
    <property type="component" value="Unassembled WGS sequence"/>
</dbReference>
<evidence type="ECO:0000313" key="3">
    <source>
        <dbReference type="Proteomes" id="UP000028582"/>
    </source>
</evidence>
<organism evidence="2 3">
    <name type="scientific">Phytophthora nicotianae P1976</name>
    <dbReference type="NCBI Taxonomy" id="1317066"/>
    <lineage>
        <taxon>Eukaryota</taxon>
        <taxon>Sar</taxon>
        <taxon>Stramenopiles</taxon>
        <taxon>Oomycota</taxon>
        <taxon>Peronosporomycetes</taxon>
        <taxon>Peronosporales</taxon>
        <taxon>Peronosporaceae</taxon>
        <taxon>Phytophthora</taxon>
    </lineage>
</organism>
<comment type="caution">
    <text evidence="2">The sequence shown here is derived from an EMBL/GenBank/DDBJ whole genome shotgun (WGS) entry which is preliminary data.</text>
</comment>
<protein>
    <submittedName>
        <fullName evidence="2">Uncharacterized protein</fullName>
    </submittedName>
</protein>
<gene>
    <name evidence="2" type="ORF">F444_11877</name>
</gene>
<proteinExistence type="predicted"/>
<feature type="compositionally biased region" description="Basic and acidic residues" evidence="1">
    <location>
        <begin position="20"/>
        <end position="30"/>
    </location>
</feature>
<dbReference type="AlphaFoldDB" id="A0A080ZZ34"/>
<name>A0A080ZZ34_PHYNI</name>
<sequence length="30" mass="3101">MLQAQECLPGPSVNGLKAPATDHGKIVIDP</sequence>
<evidence type="ECO:0000313" key="2">
    <source>
        <dbReference type="EMBL" id="ETO71895.1"/>
    </source>
</evidence>
<feature type="region of interest" description="Disordered" evidence="1">
    <location>
        <begin position="1"/>
        <end position="30"/>
    </location>
</feature>